<dbReference type="EMBL" id="JASOPU010000005">
    <property type="protein sequence ID" value="MDK7292943.1"/>
    <property type="molecule type" value="Genomic_DNA"/>
</dbReference>
<feature type="domain" description="HTH cro/C1-type" evidence="1">
    <location>
        <begin position="2"/>
        <end position="30"/>
    </location>
</feature>
<dbReference type="GO" id="GO:0003677">
    <property type="term" value="F:DNA binding"/>
    <property type="evidence" value="ECO:0007669"/>
    <property type="project" value="InterPro"/>
</dbReference>
<sequence length="58" mass="6709">MSNWERGKTYPDINSLLLIATYVDISLDNLIKGDVDIMKHQVDQSQFKKWLIIGGISW</sequence>
<dbReference type="CDD" id="cd00093">
    <property type="entry name" value="HTH_XRE"/>
    <property type="match status" value="1"/>
</dbReference>
<name>A0AAW6YJH3_9STRE</name>
<dbReference type="Gene3D" id="1.10.260.40">
    <property type="entry name" value="lambda repressor-like DNA-binding domains"/>
    <property type="match status" value="1"/>
</dbReference>
<gene>
    <name evidence="2" type="ORF">QP487_05655</name>
</gene>
<dbReference type="InterPro" id="IPR010982">
    <property type="entry name" value="Lambda_DNA-bd_dom_sf"/>
</dbReference>
<evidence type="ECO:0000313" key="3">
    <source>
        <dbReference type="Proteomes" id="UP001237917"/>
    </source>
</evidence>
<reference evidence="2" key="1">
    <citation type="submission" date="2023-05" db="EMBL/GenBank/DDBJ databases">
        <title>Cataloging the Phylogenetic Diversity of Human Bladder Bacteria.</title>
        <authorList>
            <person name="Du J."/>
        </authorList>
    </citation>
    <scope>NUCLEOTIDE SEQUENCE</scope>
    <source>
        <strain evidence="2">UMB0765</strain>
    </source>
</reference>
<evidence type="ECO:0000313" key="2">
    <source>
        <dbReference type="EMBL" id="MDK7292943.1"/>
    </source>
</evidence>
<evidence type="ECO:0000259" key="1">
    <source>
        <dbReference type="PROSITE" id="PS50943"/>
    </source>
</evidence>
<proteinExistence type="predicted"/>
<dbReference type="SUPFAM" id="SSF47413">
    <property type="entry name" value="lambda repressor-like DNA-binding domains"/>
    <property type="match status" value="1"/>
</dbReference>
<dbReference type="Proteomes" id="UP001237917">
    <property type="component" value="Unassembled WGS sequence"/>
</dbReference>
<organism evidence="2 3">
    <name type="scientific">Streptococcus pasteurianus</name>
    <dbReference type="NCBI Taxonomy" id="197614"/>
    <lineage>
        <taxon>Bacteria</taxon>
        <taxon>Bacillati</taxon>
        <taxon>Bacillota</taxon>
        <taxon>Bacilli</taxon>
        <taxon>Lactobacillales</taxon>
        <taxon>Streptococcaceae</taxon>
        <taxon>Streptococcus</taxon>
    </lineage>
</organism>
<accession>A0AAW6YJH3</accession>
<dbReference type="RefSeq" id="WP_231557412.1">
    <property type="nucleotide sequence ID" value="NZ_CABHMV010000069.1"/>
</dbReference>
<comment type="caution">
    <text evidence="2">The sequence shown here is derived from an EMBL/GenBank/DDBJ whole genome shotgun (WGS) entry which is preliminary data.</text>
</comment>
<dbReference type="AlphaFoldDB" id="A0AAW6YJH3"/>
<dbReference type="PROSITE" id="PS50943">
    <property type="entry name" value="HTH_CROC1"/>
    <property type="match status" value="1"/>
</dbReference>
<protein>
    <recommendedName>
        <fullName evidence="1">HTH cro/C1-type domain-containing protein</fullName>
    </recommendedName>
</protein>
<dbReference type="InterPro" id="IPR001387">
    <property type="entry name" value="Cro/C1-type_HTH"/>
</dbReference>